<sequence>MKKILLVIILFGSVLCYSQRAVNYNFTLNVTFTANENFGEYDDYLEKTDWSPIAPNAIFLRNGIDVKINNFITTGINLGLDVHPDVDILAIPYYVDAKFSIFQSDDDKFYVGGGVGKLLKLGKAFERGKYYKLGMGYHISSERNNSVILSMDFHNKQIADFENGRLNSFSFGIGMIFL</sequence>
<dbReference type="EMBL" id="SNQI01000002">
    <property type="protein sequence ID" value="TEW74867.1"/>
    <property type="molecule type" value="Genomic_DNA"/>
</dbReference>
<evidence type="ECO:0000313" key="2">
    <source>
        <dbReference type="Proteomes" id="UP000298517"/>
    </source>
</evidence>
<name>A0A4Y8ASK9_9FLAO</name>
<reference evidence="1 2" key="1">
    <citation type="journal article" date="2011" name="J. Microbiol.">
        <title>Gramella jeungdoensis sp. nov., isolated from a solar saltern in Korea.</title>
        <authorList>
            <person name="Joung Y."/>
            <person name="Kim H."/>
            <person name="Jang T."/>
            <person name="Ahn T.S."/>
            <person name="Joh K."/>
        </authorList>
    </citation>
    <scope>NUCLEOTIDE SEQUENCE [LARGE SCALE GENOMIC DNA]</scope>
    <source>
        <strain evidence="1 2">KCTC 23123</strain>
    </source>
</reference>
<comment type="caution">
    <text evidence="1">The sequence shown here is derived from an EMBL/GenBank/DDBJ whole genome shotgun (WGS) entry which is preliminary data.</text>
</comment>
<evidence type="ECO:0000313" key="1">
    <source>
        <dbReference type="EMBL" id="TEW74867.1"/>
    </source>
</evidence>
<gene>
    <name evidence="1" type="ORF">E2488_04895</name>
</gene>
<evidence type="ECO:0008006" key="3">
    <source>
        <dbReference type="Google" id="ProtNLM"/>
    </source>
</evidence>
<proteinExistence type="predicted"/>
<protein>
    <recommendedName>
        <fullName evidence="3">Outer membrane protein beta-barrel domain-containing protein</fullName>
    </recommendedName>
</protein>
<dbReference type="Proteomes" id="UP000298517">
    <property type="component" value="Unassembled WGS sequence"/>
</dbReference>
<organism evidence="1 2">
    <name type="scientific">Gramella jeungdoensis</name>
    <dbReference type="NCBI Taxonomy" id="708091"/>
    <lineage>
        <taxon>Bacteria</taxon>
        <taxon>Pseudomonadati</taxon>
        <taxon>Bacteroidota</taxon>
        <taxon>Flavobacteriia</taxon>
        <taxon>Flavobacteriales</taxon>
        <taxon>Flavobacteriaceae</taxon>
        <taxon>Christiangramia</taxon>
    </lineage>
</organism>
<dbReference type="OrthoDB" id="1441326at2"/>
<accession>A0A4Y8ASK9</accession>
<dbReference type="AlphaFoldDB" id="A0A4Y8ASK9"/>
<dbReference type="RefSeq" id="WP_134247238.1">
    <property type="nucleotide sequence ID" value="NZ_SNQI01000002.1"/>
</dbReference>
<keyword evidence="2" id="KW-1185">Reference proteome</keyword>